<evidence type="ECO:0000256" key="1">
    <source>
        <dbReference type="SAM" id="SignalP"/>
    </source>
</evidence>
<comment type="caution">
    <text evidence="2">The sequence shown here is derived from an EMBL/GenBank/DDBJ whole genome shotgun (WGS) entry which is preliminary data.</text>
</comment>
<reference evidence="2" key="1">
    <citation type="submission" date="2021-09" db="EMBL/GenBank/DDBJ databases">
        <authorList>
            <consortium name="AG Swart"/>
            <person name="Singh M."/>
            <person name="Singh A."/>
            <person name="Seah K."/>
            <person name="Emmerich C."/>
        </authorList>
    </citation>
    <scope>NUCLEOTIDE SEQUENCE</scope>
    <source>
        <strain evidence="2">ATCC30299</strain>
    </source>
</reference>
<feature type="chain" id="PRO_5043437528" evidence="1">
    <location>
        <begin position="18"/>
        <end position="332"/>
    </location>
</feature>
<dbReference type="AlphaFoldDB" id="A0AAU9K9F0"/>
<evidence type="ECO:0000313" key="2">
    <source>
        <dbReference type="EMBL" id="CAG9336206.1"/>
    </source>
</evidence>
<name>A0AAU9K9F0_9CILI</name>
<protein>
    <submittedName>
        <fullName evidence="2">Uncharacterized protein</fullName>
    </submittedName>
</protein>
<sequence length="332" mass="36474">MSKILFLFVAFVALSSAEVEVPASLFNGNYDGFKTFVGAFMNGYTNSQYTLPATCLDQASQGKLDADMVNIITDVLKFRPMETYDSLVVFAKDLETMASTCGISQVTTNLNADLKNKGSWYVVGNLILEKDVIESYIAASTLELIAFKFDKAGKDFGIAMRHMVPPYTGKSMLSSTSSPITELTQFGKGLLDGFEGQVSATGACYNDITKFFGIFENGYATIEKILQFNIAAIDDLIVEFKEIEPQMKQISSQCPFETLFASVLQSLTTEKGLKALYANYYNSLTVIDADIENVLNCSADLYTCGKSLGNAIDLLFSWNLEKASKTPGFLRF</sequence>
<feature type="signal peptide" evidence="1">
    <location>
        <begin position="1"/>
        <end position="17"/>
    </location>
</feature>
<dbReference type="Proteomes" id="UP001162131">
    <property type="component" value="Unassembled WGS sequence"/>
</dbReference>
<gene>
    <name evidence="2" type="ORF">BSTOLATCC_MIC66087</name>
</gene>
<evidence type="ECO:0000313" key="3">
    <source>
        <dbReference type="Proteomes" id="UP001162131"/>
    </source>
</evidence>
<proteinExistence type="predicted"/>
<keyword evidence="3" id="KW-1185">Reference proteome</keyword>
<organism evidence="2 3">
    <name type="scientific">Blepharisma stoltei</name>
    <dbReference type="NCBI Taxonomy" id="1481888"/>
    <lineage>
        <taxon>Eukaryota</taxon>
        <taxon>Sar</taxon>
        <taxon>Alveolata</taxon>
        <taxon>Ciliophora</taxon>
        <taxon>Postciliodesmatophora</taxon>
        <taxon>Heterotrichea</taxon>
        <taxon>Heterotrichida</taxon>
        <taxon>Blepharismidae</taxon>
        <taxon>Blepharisma</taxon>
    </lineage>
</organism>
<accession>A0AAU9K9F0</accession>
<keyword evidence="1" id="KW-0732">Signal</keyword>
<dbReference type="EMBL" id="CAJZBQ010000064">
    <property type="protein sequence ID" value="CAG9336206.1"/>
    <property type="molecule type" value="Genomic_DNA"/>
</dbReference>